<evidence type="ECO:0000313" key="1">
    <source>
        <dbReference type="EMBL" id="QGJ89047.1"/>
    </source>
</evidence>
<organism evidence="1 2">
    <name type="scientific">Gordonia phage Untouchable</name>
    <dbReference type="NCBI Taxonomy" id="2656542"/>
    <lineage>
        <taxon>Viruses</taxon>
        <taxon>Duplodnaviria</taxon>
        <taxon>Heunggongvirae</taxon>
        <taxon>Uroviricota</taxon>
        <taxon>Caudoviricetes</taxon>
        <taxon>Deejayvirinae</taxon>
        <taxon>Kenoshavirus</taxon>
        <taxon>Kenoshavirus untouchable</taxon>
    </lineage>
</organism>
<proteinExistence type="predicted"/>
<name>A0A649V9M5_9CAUD</name>
<evidence type="ECO:0000313" key="2">
    <source>
        <dbReference type="Proteomes" id="UP000423529"/>
    </source>
</evidence>
<gene>
    <name evidence="1" type="primary">2</name>
    <name evidence="1" type="ORF">PBI_UNTOUCHABLE_2</name>
</gene>
<keyword evidence="2" id="KW-1185">Reference proteome</keyword>
<dbReference type="KEGG" id="vg:55624347"/>
<sequence>MIEIKNYTKKPVTIKAVQFKEGMESRDYHEIYVWIEENTDGTFDVNKLIEDPNYKCPSSGVSIDARDGRMVIASLEGLMWVDMNDWIIQGIKGEFYPCKPDIFEGSYDE</sequence>
<dbReference type="Proteomes" id="UP000423529">
    <property type="component" value="Segment"/>
</dbReference>
<dbReference type="GeneID" id="55624347"/>
<accession>A0A649V9M5</accession>
<reference evidence="1 2" key="1">
    <citation type="submission" date="2019-10" db="EMBL/GenBank/DDBJ databases">
        <authorList>
            <person name="Divens A.M."/>
            <person name="Fryberger R.B."/>
            <person name="Garlena R.A."/>
            <person name="Russell D.A."/>
            <person name="Pope W.H."/>
            <person name="Jacobs-Sera D."/>
            <person name="Hatfull G.F."/>
        </authorList>
    </citation>
    <scope>NUCLEOTIDE SEQUENCE [LARGE SCALE GENOMIC DNA]</scope>
</reference>
<dbReference type="EMBL" id="MN585982">
    <property type="protein sequence ID" value="QGJ89047.1"/>
    <property type="molecule type" value="Genomic_DNA"/>
</dbReference>
<evidence type="ECO:0008006" key="3">
    <source>
        <dbReference type="Google" id="ProtNLM"/>
    </source>
</evidence>
<dbReference type="RefSeq" id="YP_009853661.1">
    <property type="nucleotide sequence ID" value="NC_048823.1"/>
</dbReference>
<protein>
    <recommendedName>
        <fullName evidence="3">Phage protein</fullName>
    </recommendedName>
</protein>